<dbReference type="Proteomes" id="UP000316621">
    <property type="component" value="Chromosome 3"/>
</dbReference>
<evidence type="ECO:0000256" key="1">
    <source>
        <dbReference type="ARBA" id="ARBA00022737"/>
    </source>
</evidence>
<keyword evidence="2 3" id="KW-0694">RNA-binding</keyword>
<dbReference type="PANTHER" id="PTHR46031">
    <property type="match status" value="1"/>
</dbReference>
<dbReference type="PANTHER" id="PTHR46031:SF37">
    <property type="entry name" value="DRBM DOMAIN-CONTAINING PROTEIN"/>
    <property type="match status" value="1"/>
</dbReference>
<evidence type="ECO:0000259" key="5">
    <source>
        <dbReference type="PROSITE" id="PS50137"/>
    </source>
</evidence>
<evidence type="ECO:0000313" key="7">
    <source>
        <dbReference type="Proteomes" id="UP000316621"/>
    </source>
</evidence>
<dbReference type="OMA" id="SHEIGNM"/>
<dbReference type="GO" id="GO:0003723">
    <property type="term" value="F:RNA binding"/>
    <property type="evidence" value="ECO:0007669"/>
    <property type="project" value="UniProtKB-UniRule"/>
</dbReference>
<dbReference type="CDD" id="cd00048">
    <property type="entry name" value="DSRM_SF"/>
    <property type="match status" value="1"/>
</dbReference>
<dbReference type="InterPro" id="IPR014720">
    <property type="entry name" value="dsRBD_dom"/>
</dbReference>
<dbReference type="Gene3D" id="3.30.160.20">
    <property type="match status" value="2"/>
</dbReference>
<dbReference type="EMBL" id="CM010717">
    <property type="protein sequence ID" value="RZC55586.1"/>
    <property type="molecule type" value="Genomic_DNA"/>
</dbReference>
<protein>
    <recommendedName>
        <fullName evidence="5">DRBM domain-containing protein</fullName>
    </recommendedName>
</protein>
<accession>A0A4Y7J550</accession>
<dbReference type="STRING" id="3469.A0A4Y7J550"/>
<sequence length="307" mass="33597">MEQNQSSSNGSVHPEPLMYKSCLNEFTQQTGIPVPVYESVNEGLQHLPKFRCTVHVDGVAYRSVNTFRNRKDAEQDASKLALESMPKKIKDESSAIVYEDKVYCKCILNEFAAKVNLPTPTYTTTQLEPSSTFICSLVFDGKTYTGPMGRSKKEAERLAARVAIRSILGSSDSGIYLSKIIKSKSTLFEAPLLVEEPQIIHDTCMATVAIPGSNCRGIVMKRKASQTFAEDVAAPLPPSHEIGNMAILLNQPKPSAASHISEDPYSVFYVGGTPSNSKKKKKKEKKSRDGSQLCMTPSSQTPPSVAL</sequence>
<name>A0A4Y7J550_PAPSO</name>
<dbReference type="PROSITE" id="PS50137">
    <property type="entry name" value="DS_RBD"/>
    <property type="match status" value="2"/>
</dbReference>
<dbReference type="SMART" id="SM00358">
    <property type="entry name" value="DSRM"/>
    <property type="match status" value="2"/>
</dbReference>
<dbReference type="OrthoDB" id="5988181at2759"/>
<reference evidence="6 7" key="1">
    <citation type="journal article" date="2018" name="Science">
        <title>The opium poppy genome and morphinan production.</title>
        <authorList>
            <person name="Guo L."/>
            <person name="Winzer T."/>
            <person name="Yang X."/>
            <person name="Li Y."/>
            <person name="Ning Z."/>
            <person name="He Z."/>
            <person name="Teodor R."/>
            <person name="Lu Y."/>
            <person name="Bowser T.A."/>
            <person name="Graham I.A."/>
            <person name="Ye K."/>
        </authorList>
    </citation>
    <scope>NUCLEOTIDE SEQUENCE [LARGE SCALE GENOMIC DNA]</scope>
    <source>
        <strain evidence="7">cv. HN1</strain>
        <tissue evidence="6">Leaves</tissue>
    </source>
</reference>
<feature type="region of interest" description="Disordered" evidence="4">
    <location>
        <begin position="271"/>
        <end position="307"/>
    </location>
</feature>
<keyword evidence="7" id="KW-1185">Reference proteome</keyword>
<evidence type="ECO:0000256" key="3">
    <source>
        <dbReference type="PROSITE-ProRule" id="PRU00266"/>
    </source>
</evidence>
<feature type="domain" description="DRBM" evidence="5">
    <location>
        <begin position="108"/>
        <end position="169"/>
    </location>
</feature>
<gene>
    <name evidence="6" type="ORF">C5167_014441</name>
</gene>
<feature type="domain" description="DRBM" evidence="5">
    <location>
        <begin position="18"/>
        <end position="87"/>
    </location>
</feature>
<evidence type="ECO:0000256" key="4">
    <source>
        <dbReference type="SAM" id="MobiDB-lite"/>
    </source>
</evidence>
<proteinExistence type="predicted"/>
<keyword evidence="1" id="KW-0677">Repeat</keyword>
<dbReference type="AlphaFoldDB" id="A0A4Y7J550"/>
<dbReference type="SUPFAM" id="SSF54768">
    <property type="entry name" value="dsRNA-binding domain-like"/>
    <property type="match status" value="2"/>
</dbReference>
<organism evidence="6 7">
    <name type="scientific">Papaver somniferum</name>
    <name type="common">Opium poppy</name>
    <dbReference type="NCBI Taxonomy" id="3469"/>
    <lineage>
        <taxon>Eukaryota</taxon>
        <taxon>Viridiplantae</taxon>
        <taxon>Streptophyta</taxon>
        <taxon>Embryophyta</taxon>
        <taxon>Tracheophyta</taxon>
        <taxon>Spermatophyta</taxon>
        <taxon>Magnoliopsida</taxon>
        <taxon>Ranunculales</taxon>
        <taxon>Papaveraceae</taxon>
        <taxon>Papaveroideae</taxon>
        <taxon>Papaver</taxon>
    </lineage>
</organism>
<dbReference type="Pfam" id="PF00035">
    <property type="entry name" value="dsrm"/>
    <property type="match status" value="2"/>
</dbReference>
<evidence type="ECO:0000313" key="6">
    <source>
        <dbReference type="EMBL" id="RZC55586.1"/>
    </source>
</evidence>
<dbReference type="Gramene" id="RZC55586">
    <property type="protein sequence ID" value="RZC55586"/>
    <property type="gene ID" value="C5167_014441"/>
</dbReference>
<feature type="compositionally biased region" description="Polar residues" evidence="4">
    <location>
        <begin position="293"/>
        <end position="307"/>
    </location>
</feature>
<evidence type="ECO:0000256" key="2">
    <source>
        <dbReference type="ARBA" id="ARBA00022884"/>
    </source>
</evidence>